<dbReference type="OrthoDB" id="9806984at2"/>
<name>A0A1H9IH65_9GAMM</name>
<dbReference type="InterPro" id="IPR051800">
    <property type="entry name" value="PqiA-PqiB_transport"/>
</dbReference>
<feature type="domain" description="Mce/MlaD" evidence="9">
    <location>
        <begin position="48"/>
        <end position="138"/>
    </location>
</feature>
<evidence type="ECO:0000256" key="1">
    <source>
        <dbReference type="ARBA" id="ARBA00004533"/>
    </source>
</evidence>
<protein>
    <submittedName>
        <fullName evidence="10">Paraquat-inducible protein B</fullName>
    </submittedName>
</protein>
<keyword evidence="11" id="KW-1185">Reference proteome</keyword>
<evidence type="ECO:0000256" key="8">
    <source>
        <dbReference type="SAM" id="Phobius"/>
    </source>
</evidence>
<keyword evidence="4 8" id="KW-0812">Transmembrane</keyword>
<dbReference type="AlphaFoldDB" id="A0A1H9IH65"/>
<proteinExistence type="predicted"/>
<dbReference type="PANTHER" id="PTHR30462:SF0">
    <property type="entry name" value="INTERMEMBRANE TRANSPORT PROTEIN YEBT"/>
    <property type="match status" value="1"/>
</dbReference>
<evidence type="ECO:0000256" key="2">
    <source>
        <dbReference type="ARBA" id="ARBA00022475"/>
    </source>
</evidence>
<accession>A0A1H9IH65</accession>
<evidence type="ECO:0000259" key="9">
    <source>
        <dbReference type="Pfam" id="PF02470"/>
    </source>
</evidence>
<dbReference type="EMBL" id="FOFS01000010">
    <property type="protein sequence ID" value="SEQ73919.1"/>
    <property type="molecule type" value="Genomic_DNA"/>
</dbReference>
<gene>
    <name evidence="10" type="ORF">SAMN04488038_11035</name>
</gene>
<keyword evidence="6 8" id="KW-0472">Membrane</keyword>
<dbReference type="InterPro" id="IPR003399">
    <property type="entry name" value="Mce/MlaD"/>
</dbReference>
<feature type="domain" description="Mce/MlaD" evidence="9">
    <location>
        <begin position="163"/>
        <end position="223"/>
    </location>
</feature>
<evidence type="ECO:0000256" key="3">
    <source>
        <dbReference type="ARBA" id="ARBA00022519"/>
    </source>
</evidence>
<feature type="compositionally biased region" description="Basic and acidic residues" evidence="7">
    <location>
        <begin position="528"/>
        <end position="543"/>
    </location>
</feature>
<dbReference type="RefSeq" id="WP_093286905.1">
    <property type="nucleotide sequence ID" value="NZ_FOFS01000010.1"/>
</dbReference>
<dbReference type="GO" id="GO:0005886">
    <property type="term" value="C:plasma membrane"/>
    <property type="evidence" value="ECO:0007669"/>
    <property type="project" value="UniProtKB-SubCell"/>
</dbReference>
<dbReference type="Proteomes" id="UP000199233">
    <property type="component" value="Unassembled WGS sequence"/>
</dbReference>
<evidence type="ECO:0000256" key="4">
    <source>
        <dbReference type="ARBA" id="ARBA00022692"/>
    </source>
</evidence>
<reference evidence="10 11" key="1">
    <citation type="submission" date="2016-10" db="EMBL/GenBank/DDBJ databases">
        <authorList>
            <person name="de Groot N.N."/>
        </authorList>
    </citation>
    <scope>NUCLEOTIDE SEQUENCE [LARGE SCALE GENOMIC DNA]</scope>
    <source>
        <strain evidence="10 11">DSM 25927</strain>
    </source>
</reference>
<evidence type="ECO:0000256" key="7">
    <source>
        <dbReference type="SAM" id="MobiDB-lite"/>
    </source>
</evidence>
<keyword evidence="3" id="KW-0997">Cell inner membrane</keyword>
<keyword evidence="5 8" id="KW-1133">Transmembrane helix</keyword>
<feature type="transmembrane region" description="Helical" evidence="8">
    <location>
        <begin position="20"/>
        <end position="45"/>
    </location>
</feature>
<sequence>MSEEPQAPLPLPGVERTRRWSLSLVWLVPLVATLAGVVLLVRAWLAAGPEIVIRFDSAEGLEAGKTELRYKDVVVGKVRRIQLSEDHQQVLVAVELSHDAASLAVEDSRFWVVRPRVGLGGVSGLNTLLSGAYIGVDVGRSHEERREFHGLEVPPAVTSDQKGRRYVLDAEDLGSLDIGSPLYFRRKLVGRVVAHQLRDDGRGVTLEVFVDAPFDRFVTVDTRFWNASGVDVAVGADGVKIDTEALATVLVGGIAFEAPPHDAPAAAASEKYHFALFDTRVAALAPPDGPPVDVRMRFARSMRGLNLGATVDFGGVTLGKVTALALEQNAKDRSLLAVVDARLYPQRLGELYRQQGTADGAAYLRKLVERGLRAQLQPGNLLTGQLFVSLDFVRGARPVTLASAAARPLEIPTVPGNFDQIQQQIADIVARLNKVPFDEIGAHLNASLASSEHLLSQLDTQLAPEAQAALRSAHAAVDNLNQNFAAGESPLQRNTQAMLAAVEQMARAMRELAEYLKRHPESLVFGKPDNKEPAENGKTEPAP</sequence>
<feature type="region of interest" description="Disordered" evidence="7">
    <location>
        <begin position="523"/>
        <end position="543"/>
    </location>
</feature>
<evidence type="ECO:0000313" key="11">
    <source>
        <dbReference type="Proteomes" id="UP000199233"/>
    </source>
</evidence>
<organism evidence="10 11">
    <name type="scientific">Solimonas aquatica</name>
    <dbReference type="NCBI Taxonomy" id="489703"/>
    <lineage>
        <taxon>Bacteria</taxon>
        <taxon>Pseudomonadati</taxon>
        <taxon>Pseudomonadota</taxon>
        <taxon>Gammaproteobacteria</taxon>
        <taxon>Nevskiales</taxon>
        <taxon>Nevskiaceae</taxon>
        <taxon>Solimonas</taxon>
    </lineage>
</organism>
<evidence type="ECO:0000313" key="10">
    <source>
        <dbReference type="EMBL" id="SEQ73919.1"/>
    </source>
</evidence>
<dbReference type="STRING" id="489703.SAMN04488038_11035"/>
<evidence type="ECO:0000256" key="5">
    <source>
        <dbReference type="ARBA" id="ARBA00022989"/>
    </source>
</evidence>
<dbReference type="Pfam" id="PF02470">
    <property type="entry name" value="MlaD"/>
    <property type="match status" value="3"/>
</dbReference>
<feature type="domain" description="Mce/MlaD" evidence="9">
    <location>
        <begin position="291"/>
        <end position="392"/>
    </location>
</feature>
<keyword evidence="2" id="KW-1003">Cell membrane</keyword>
<dbReference type="PANTHER" id="PTHR30462">
    <property type="entry name" value="INTERMEMBRANE TRANSPORT PROTEIN PQIB-RELATED"/>
    <property type="match status" value="1"/>
</dbReference>
<comment type="subcellular location">
    <subcellularLocation>
        <location evidence="1">Cell inner membrane</location>
    </subcellularLocation>
</comment>
<evidence type="ECO:0000256" key="6">
    <source>
        <dbReference type="ARBA" id="ARBA00023136"/>
    </source>
</evidence>